<evidence type="ECO:0000313" key="2">
    <source>
        <dbReference type="EMBL" id="CAD8084933.1"/>
    </source>
</evidence>
<dbReference type="EMBL" id="CAJJDN010000047">
    <property type="protein sequence ID" value="CAD8084933.1"/>
    <property type="molecule type" value="Genomic_DNA"/>
</dbReference>
<feature type="compositionally biased region" description="Polar residues" evidence="1">
    <location>
        <begin position="195"/>
        <end position="232"/>
    </location>
</feature>
<name>A0A8S1N5G8_9CILI</name>
<dbReference type="Proteomes" id="UP000692954">
    <property type="component" value="Unassembled WGS sequence"/>
</dbReference>
<evidence type="ECO:0000256" key="1">
    <source>
        <dbReference type="SAM" id="MobiDB-lite"/>
    </source>
</evidence>
<sequence>MDVRLLKYDIFSSPSAQKSSKGFLPKFEDRSLTSLLKYKNETIKQPIHSKIFKPYGEESETKTQQIMYTTAKLSYSSSVKNINKFPEVQLDPKAVKLLGQGRHYLRSDYQTKRKFQDAKNNQRIKNHSHDYMMQNIQMKFCEKSVKSQFKANLIFFKKTKNIPAQIQLLKKEEERKSMPETKNDFYDTKQRKKQMASNKQQHTDHSMFSSTFRDNFLKSQRSNFHPKPTSQEKSTRQGHKKTQSVQTQSQMEEGNKEVPLFSNNYQPNN</sequence>
<dbReference type="AlphaFoldDB" id="A0A8S1N5G8"/>
<feature type="compositionally biased region" description="Basic and acidic residues" evidence="1">
    <location>
        <begin position="170"/>
        <end position="189"/>
    </location>
</feature>
<protein>
    <submittedName>
        <fullName evidence="2">Uncharacterized protein</fullName>
    </submittedName>
</protein>
<dbReference type="OrthoDB" id="289922at2759"/>
<gene>
    <name evidence="2" type="ORF">PSON_ATCC_30995.1.T0470255</name>
</gene>
<evidence type="ECO:0000313" key="3">
    <source>
        <dbReference type="Proteomes" id="UP000692954"/>
    </source>
</evidence>
<accession>A0A8S1N5G8</accession>
<feature type="region of interest" description="Disordered" evidence="1">
    <location>
        <begin position="170"/>
        <end position="269"/>
    </location>
</feature>
<feature type="compositionally biased region" description="Polar residues" evidence="1">
    <location>
        <begin position="243"/>
        <end position="252"/>
    </location>
</feature>
<comment type="caution">
    <text evidence="2">The sequence shown here is derived from an EMBL/GenBank/DDBJ whole genome shotgun (WGS) entry which is preliminary data.</text>
</comment>
<reference evidence="2" key="1">
    <citation type="submission" date="2021-01" db="EMBL/GenBank/DDBJ databases">
        <authorList>
            <consortium name="Genoscope - CEA"/>
            <person name="William W."/>
        </authorList>
    </citation>
    <scope>NUCLEOTIDE SEQUENCE</scope>
</reference>
<organism evidence="2 3">
    <name type="scientific">Paramecium sonneborni</name>
    <dbReference type="NCBI Taxonomy" id="65129"/>
    <lineage>
        <taxon>Eukaryota</taxon>
        <taxon>Sar</taxon>
        <taxon>Alveolata</taxon>
        <taxon>Ciliophora</taxon>
        <taxon>Intramacronucleata</taxon>
        <taxon>Oligohymenophorea</taxon>
        <taxon>Peniculida</taxon>
        <taxon>Parameciidae</taxon>
        <taxon>Paramecium</taxon>
    </lineage>
</organism>
<keyword evidence="3" id="KW-1185">Reference proteome</keyword>
<proteinExistence type="predicted"/>